<dbReference type="SUPFAM" id="SSF53756">
    <property type="entry name" value="UDP-Glycosyltransferase/glycogen phosphorylase"/>
    <property type="match status" value="1"/>
</dbReference>
<keyword evidence="2" id="KW-1185">Reference proteome</keyword>
<reference evidence="1" key="1">
    <citation type="journal article" date="2015" name="PeerJ">
        <title>First genomic representation of candidate bacterial phylum KSB3 points to enhanced environmental sensing as a trigger of wastewater bulking.</title>
        <authorList>
            <person name="Sekiguchi Y."/>
            <person name="Ohashi A."/>
            <person name="Parks D.H."/>
            <person name="Yamauchi T."/>
            <person name="Tyson G.W."/>
            <person name="Hugenholtz P."/>
        </authorList>
    </citation>
    <scope>NUCLEOTIDE SEQUENCE [LARGE SCALE GENOMIC DNA]</scope>
</reference>
<accession>A0A0S6VTN0</accession>
<name>A0A0S6VTN0_9BACT</name>
<dbReference type="HOGENOM" id="CLU_048991_1_0_0"/>
<protein>
    <submittedName>
        <fullName evidence="1">Teichoic acid biosynthesis related protein</fullName>
    </submittedName>
</protein>
<dbReference type="EMBL" id="DF820455">
    <property type="protein sequence ID" value="GAK48873.1"/>
    <property type="molecule type" value="Genomic_DNA"/>
</dbReference>
<evidence type="ECO:0000313" key="2">
    <source>
        <dbReference type="Proteomes" id="UP000030700"/>
    </source>
</evidence>
<dbReference type="Proteomes" id="UP000030700">
    <property type="component" value="Unassembled WGS sequence"/>
</dbReference>
<proteinExistence type="predicted"/>
<dbReference type="PANTHER" id="PTHR21015">
    <property type="entry name" value="UDP-N-ACETYLGLUCOSAMINE--N-ACETYLMURAMYL-(PENTAPEPTIDE) PYROPHOSPHORYL-UNDECAPRENOL N-ACETYLGLUCOSAMINE TRANSFERASE 1"/>
    <property type="match status" value="1"/>
</dbReference>
<sequence length="402" mass="44987">MGTIFYSVSGEGRGHATRVKAMVDELCGKHRVVIYAPDMAYDFLSQAYQKTDVQVRRIPGLSFHYTAYRHLNPVKTLWQNAVNAIGFPGVIQRIQRDIESECPDVAITDFEPLLPRAAQRCGLPFISLDHQHFLLTYDLSSLPRWLRMIAALMSGVVGAYYDGQAQTIVSSFYFPPLRPECQNVEQIGVLLRPEILQAKSARGEHVVAYLRRSVPMNVYDALTECGCDVHVYGLGPRSAYKSLQFFEVDAYRFVQDLAASRALISTAGNQLVGEALYLGKPVLAMPERGNYEQHINAHFLEQCGGGMACSMEKFSGLVARRFLKTFREPLASVNPARLYGNPAALNIIERYLPPSRSTLQTTAHLERPLSNIEGERRKRFAPAVHFRQKTFRPTGNVSGVTA</sequence>
<dbReference type="GO" id="GO:0016757">
    <property type="term" value="F:glycosyltransferase activity"/>
    <property type="evidence" value="ECO:0007669"/>
    <property type="project" value="TreeGrafter"/>
</dbReference>
<evidence type="ECO:0000313" key="1">
    <source>
        <dbReference type="EMBL" id="GAK48873.1"/>
    </source>
</evidence>
<dbReference type="AlphaFoldDB" id="A0A0S6VTN0"/>
<dbReference type="STRING" id="1499966.U14_00084"/>
<dbReference type="Pfam" id="PF13528">
    <property type="entry name" value="Glyco_trans_1_3"/>
    <property type="match status" value="1"/>
</dbReference>
<gene>
    <name evidence="1" type="ORF">U14_00084</name>
</gene>
<organism evidence="1">
    <name type="scientific">Candidatus Moduliflexus flocculans</name>
    <dbReference type="NCBI Taxonomy" id="1499966"/>
    <lineage>
        <taxon>Bacteria</taxon>
        <taxon>Candidatus Moduliflexota</taxon>
        <taxon>Candidatus Moduliflexia</taxon>
        <taxon>Candidatus Moduliflexales</taxon>
        <taxon>Candidatus Moduliflexaceae</taxon>
    </lineage>
</organism>
<dbReference type="Gene3D" id="3.40.50.2000">
    <property type="entry name" value="Glycogen Phosphorylase B"/>
    <property type="match status" value="1"/>
</dbReference>
<dbReference type="PANTHER" id="PTHR21015:SF22">
    <property type="entry name" value="GLYCOSYLTRANSFERASE"/>
    <property type="match status" value="1"/>
</dbReference>